<reference evidence="2 3" key="1">
    <citation type="submission" date="2023-05" db="EMBL/GenBank/DDBJ databases">
        <title>YMD87, complete Genome.</title>
        <authorList>
            <person name="Zhang J."/>
            <person name="Xu X."/>
        </authorList>
    </citation>
    <scope>NUCLEOTIDE SEQUENCE [LARGE SCALE GENOMIC DNA]</scope>
    <source>
        <strain evidence="2 3">YMD87</strain>
    </source>
</reference>
<proteinExistence type="predicted"/>
<name>A0ABY8QEC2_9RHOB</name>
<evidence type="ECO:0000313" key="2">
    <source>
        <dbReference type="EMBL" id="WGW02977.1"/>
    </source>
</evidence>
<dbReference type="Pfam" id="PF21880">
    <property type="entry name" value="DUF6916"/>
    <property type="match status" value="1"/>
</dbReference>
<sequence>MIDLAALTPQDFEPLVGKGFVVRGDEGALVLTLDNIKLLSEATIRDSHIEIDGKVLPPRRAFSLVLEGPREPLLDGCMHEVEIPGLGQAALFVSPFRQDQTCALYEINFS</sequence>
<dbReference type="Proteomes" id="UP001241605">
    <property type="component" value="Chromosome"/>
</dbReference>
<organism evidence="2 3">
    <name type="scientific">Tropicibacter oceani</name>
    <dbReference type="NCBI Taxonomy" id="3058420"/>
    <lineage>
        <taxon>Bacteria</taxon>
        <taxon>Pseudomonadati</taxon>
        <taxon>Pseudomonadota</taxon>
        <taxon>Alphaproteobacteria</taxon>
        <taxon>Rhodobacterales</taxon>
        <taxon>Roseobacteraceae</taxon>
        <taxon>Tropicibacter</taxon>
    </lineage>
</organism>
<accession>A0ABY8QEC2</accession>
<evidence type="ECO:0000313" key="3">
    <source>
        <dbReference type="Proteomes" id="UP001241605"/>
    </source>
</evidence>
<dbReference type="InterPro" id="IPR054209">
    <property type="entry name" value="DUF6916"/>
</dbReference>
<evidence type="ECO:0000259" key="1">
    <source>
        <dbReference type="Pfam" id="PF21880"/>
    </source>
</evidence>
<protein>
    <recommendedName>
        <fullName evidence="1">DUF6916 domain-containing protein</fullName>
    </recommendedName>
</protein>
<gene>
    <name evidence="2" type="ORF">QF118_13680</name>
</gene>
<dbReference type="EMBL" id="CP124616">
    <property type="protein sequence ID" value="WGW02977.1"/>
    <property type="molecule type" value="Genomic_DNA"/>
</dbReference>
<dbReference type="RefSeq" id="WP_282299605.1">
    <property type="nucleotide sequence ID" value="NZ_CP124616.1"/>
</dbReference>
<feature type="domain" description="DUF6916" evidence="1">
    <location>
        <begin position="7"/>
        <end position="109"/>
    </location>
</feature>
<keyword evidence="3" id="KW-1185">Reference proteome</keyword>